<keyword evidence="1" id="KW-1133">Transmembrane helix</keyword>
<dbReference type="RefSeq" id="WP_309311431.1">
    <property type="nucleotide sequence ID" value="NZ_CP133592.1"/>
</dbReference>
<keyword evidence="3" id="KW-1185">Reference proteome</keyword>
<dbReference type="EMBL" id="CP133592">
    <property type="protein sequence ID" value="WMW25629.1"/>
    <property type="molecule type" value="Genomic_DNA"/>
</dbReference>
<keyword evidence="1" id="KW-0812">Transmembrane</keyword>
<evidence type="ECO:0000313" key="3">
    <source>
        <dbReference type="Proteomes" id="UP001182908"/>
    </source>
</evidence>
<accession>A0AA51UL86</accession>
<keyword evidence="1" id="KW-0472">Membrane</keyword>
<evidence type="ECO:0008006" key="4">
    <source>
        <dbReference type="Google" id="ProtNLM"/>
    </source>
</evidence>
<feature type="transmembrane region" description="Helical" evidence="1">
    <location>
        <begin position="25"/>
        <end position="46"/>
    </location>
</feature>
<gene>
    <name evidence="2" type="ORF">RE474_02590</name>
</gene>
<sequence length="146" mass="16858">MRYVVLALVLLFAYMLPTTNFEPMTFAVMVIVVLIILSFSSLNVTIDQKYLGIKFGYGIFRKKFSLNEIVSARTVKNHWYYGWGIRLWLWPKMWIFNVSGFDAVEIKMKNGKIYRIGTDEPEKLESAILGAIDLKTVEAEFQASTK</sequence>
<dbReference type="GeneID" id="84231569"/>
<reference evidence="2 3" key="1">
    <citation type="submission" date="2023-08" db="EMBL/GenBank/DDBJ databases">
        <title>Methanolobus mangrovi sp. nov. and Methanolobus sediminis sp. nov, two novel methylotrophic methanogens isolated from mangrove sediments in China.</title>
        <authorList>
            <person name="Zhou J."/>
        </authorList>
    </citation>
    <scope>NUCLEOTIDE SEQUENCE [LARGE SCALE GENOMIC DNA]</scope>
    <source>
        <strain evidence="2 3">FTZ6</strain>
    </source>
</reference>
<evidence type="ECO:0000256" key="1">
    <source>
        <dbReference type="SAM" id="Phobius"/>
    </source>
</evidence>
<dbReference type="KEGG" id="mseb:RE474_02590"/>
<protein>
    <recommendedName>
        <fullName evidence="4">PH domain-containing protein</fullName>
    </recommendedName>
</protein>
<dbReference type="Proteomes" id="UP001182908">
    <property type="component" value="Chromosome"/>
</dbReference>
<evidence type="ECO:0000313" key="2">
    <source>
        <dbReference type="EMBL" id="WMW25629.1"/>
    </source>
</evidence>
<organism evidence="2 3">
    <name type="scientific">Methanolobus sediminis</name>
    <dbReference type="NCBI Taxonomy" id="3072978"/>
    <lineage>
        <taxon>Archaea</taxon>
        <taxon>Methanobacteriati</taxon>
        <taxon>Methanobacteriota</taxon>
        <taxon>Stenosarchaea group</taxon>
        <taxon>Methanomicrobia</taxon>
        <taxon>Methanosarcinales</taxon>
        <taxon>Methanosarcinaceae</taxon>
        <taxon>Methanolobus</taxon>
    </lineage>
</organism>
<name>A0AA51UL86_9EURY</name>
<proteinExistence type="predicted"/>
<dbReference type="AlphaFoldDB" id="A0AA51UL86"/>